<keyword evidence="1" id="KW-0694">RNA-binding</keyword>
<dbReference type="Pfam" id="PF00636">
    <property type="entry name" value="Ribonuclease_3"/>
    <property type="match status" value="1"/>
</dbReference>
<evidence type="ECO:0000313" key="3">
    <source>
        <dbReference type="EMBL" id="OGM43585.1"/>
    </source>
</evidence>
<reference evidence="3 4" key="1">
    <citation type="journal article" date="2016" name="Genome Biol. Evol.">
        <title>Draft genome sequence of an aflatoxigenic Aspergillus species, A. bombycis.</title>
        <authorList>
            <person name="Moore G.G."/>
            <person name="Mack B.M."/>
            <person name="Beltz S.B."/>
            <person name="Gilbert M.K."/>
        </authorList>
    </citation>
    <scope>NUCLEOTIDE SEQUENCE [LARGE SCALE GENOMIC DNA]</scope>
    <source>
        <strain evidence="4">NRRL 26010</strain>
    </source>
</reference>
<dbReference type="Gene3D" id="3.30.160.20">
    <property type="match status" value="1"/>
</dbReference>
<accession>A0A1F7ZWZ3</accession>
<dbReference type="InterPro" id="IPR036389">
    <property type="entry name" value="RNase_III_sf"/>
</dbReference>
<dbReference type="EMBL" id="LYCR01000068">
    <property type="protein sequence ID" value="OGM43585.1"/>
    <property type="molecule type" value="Genomic_DNA"/>
</dbReference>
<dbReference type="CDD" id="cd00593">
    <property type="entry name" value="RIBOc"/>
    <property type="match status" value="1"/>
</dbReference>
<dbReference type="Gene3D" id="1.10.1520.10">
    <property type="entry name" value="Ribonuclease III domain"/>
    <property type="match status" value="1"/>
</dbReference>
<dbReference type="PANTHER" id="PTHR11207">
    <property type="entry name" value="RIBONUCLEASE III"/>
    <property type="match status" value="1"/>
</dbReference>
<dbReference type="InterPro" id="IPR000999">
    <property type="entry name" value="RNase_III_dom"/>
</dbReference>
<dbReference type="GO" id="GO:0003723">
    <property type="term" value="F:RNA binding"/>
    <property type="evidence" value="ECO:0007669"/>
    <property type="project" value="UniProtKB-KW"/>
</dbReference>
<dbReference type="GO" id="GO:0034475">
    <property type="term" value="P:U4 snRNA 3'-end processing"/>
    <property type="evidence" value="ECO:0007669"/>
    <property type="project" value="TreeGrafter"/>
</dbReference>
<protein>
    <submittedName>
        <fullName evidence="3">RNase3 domain protein</fullName>
    </submittedName>
</protein>
<dbReference type="RefSeq" id="XP_022387302.1">
    <property type="nucleotide sequence ID" value="XM_022534261.1"/>
</dbReference>
<organism evidence="3 4">
    <name type="scientific">Aspergillus bombycis</name>
    <dbReference type="NCBI Taxonomy" id="109264"/>
    <lineage>
        <taxon>Eukaryota</taxon>
        <taxon>Fungi</taxon>
        <taxon>Dikarya</taxon>
        <taxon>Ascomycota</taxon>
        <taxon>Pezizomycotina</taxon>
        <taxon>Eurotiomycetes</taxon>
        <taxon>Eurotiomycetidae</taxon>
        <taxon>Eurotiales</taxon>
        <taxon>Aspergillaceae</taxon>
        <taxon>Aspergillus</taxon>
    </lineage>
</organism>
<feature type="domain" description="RNase III" evidence="2">
    <location>
        <begin position="107"/>
        <end position="233"/>
    </location>
</feature>
<evidence type="ECO:0000259" key="2">
    <source>
        <dbReference type="PROSITE" id="PS50142"/>
    </source>
</evidence>
<dbReference type="GO" id="GO:0005654">
    <property type="term" value="C:nucleoplasm"/>
    <property type="evidence" value="ECO:0007669"/>
    <property type="project" value="TreeGrafter"/>
</dbReference>
<proteinExistence type="predicted"/>
<dbReference type="GO" id="GO:0006364">
    <property type="term" value="P:rRNA processing"/>
    <property type="evidence" value="ECO:0007669"/>
    <property type="project" value="TreeGrafter"/>
</dbReference>
<dbReference type="OrthoDB" id="2392202at2759"/>
<dbReference type="GeneID" id="34450522"/>
<dbReference type="SUPFAM" id="SSF54768">
    <property type="entry name" value="dsRNA-binding domain-like"/>
    <property type="match status" value="1"/>
</dbReference>
<comment type="caution">
    <text evidence="3">The sequence shown here is derived from an EMBL/GenBank/DDBJ whole genome shotgun (WGS) entry which is preliminary data.</text>
</comment>
<dbReference type="Proteomes" id="UP000179179">
    <property type="component" value="Unassembled WGS sequence"/>
</dbReference>
<gene>
    <name evidence="3" type="ORF">ABOM_007132</name>
</gene>
<dbReference type="SUPFAM" id="SSF69065">
    <property type="entry name" value="RNase III domain-like"/>
    <property type="match status" value="1"/>
</dbReference>
<dbReference type="GO" id="GO:0004525">
    <property type="term" value="F:ribonuclease III activity"/>
    <property type="evidence" value="ECO:0007669"/>
    <property type="project" value="InterPro"/>
</dbReference>
<dbReference type="AlphaFoldDB" id="A0A1F7ZWZ3"/>
<dbReference type="PROSITE" id="PS50142">
    <property type="entry name" value="RNASE_3_2"/>
    <property type="match status" value="1"/>
</dbReference>
<sequence length="359" mass="40333">MGRKRKSVFSTSTNTYTKEAKVKLDRPVLDNNALDKDETRSCFTVISDLLSDTLINYRHLQAHDVEVSPDVLKATFELEEALRRAKSHLSTASARNGHILTDSSTGVVCTQERLPMLPPIMDKVLERAVFTHPGVGNDTEKTYDRLEILGDAYIELIATKLIWRRFQEIPSGRISQIRELLVKNETLAEYATGYGLDSKATVPQDYLKQPKRWTKTKADIFEAYVAAAIISDPVDGYRVVEKWLTQLWLPKLSELGIQKPVLNAKEILARKIMGKGIKLRYLDEHPPAQQRPGMQTFFVGVYLTGWGWDNKHLGSGQGHNKTIAGNEAAHQALSNEPLVEEITCAKRAHEAAKDQSGIR</sequence>
<evidence type="ECO:0000256" key="1">
    <source>
        <dbReference type="ARBA" id="ARBA00022884"/>
    </source>
</evidence>
<name>A0A1F7ZWZ3_9EURO</name>
<dbReference type="GO" id="GO:0006369">
    <property type="term" value="P:termination of RNA polymerase II transcription"/>
    <property type="evidence" value="ECO:0007669"/>
    <property type="project" value="TreeGrafter"/>
</dbReference>
<keyword evidence="4" id="KW-1185">Reference proteome</keyword>
<evidence type="ECO:0000313" key="4">
    <source>
        <dbReference type="Proteomes" id="UP000179179"/>
    </source>
</evidence>
<dbReference type="STRING" id="109264.A0A1F7ZWZ3"/>
<dbReference type="SMART" id="SM00535">
    <property type="entry name" value="RIBOc"/>
    <property type="match status" value="1"/>
</dbReference>
<dbReference type="PANTHER" id="PTHR11207:SF0">
    <property type="entry name" value="RIBONUCLEASE 3"/>
    <property type="match status" value="1"/>
</dbReference>